<dbReference type="SMART" id="SM00481">
    <property type="entry name" value="POLIIIAc"/>
    <property type="match status" value="1"/>
</dbReference>
<evidence type="ECO:0000313" key="2">
    <source>
        <dbReference type="EMBL" id="GAK55709.1"/>
    </source>
</evidence>
<accession>A0A081BTQ4</accession>
<dbReference type="eggNOG" id="COG0613">
    <property type="taxonomic scope" value="Bacteria"/>
</dbReference>
<protein>
    <recommendedName>
        <fullName evidence="1">Polymerase/histidinol phosphatase N-terminal domain-containing protein</fullName>
    </recommendedName>
</protein>
<keyword evidence="3" id="KW-1185">Reference proteome</keyword>
<dbReference type="Gene3D" id="3.20.20.140">
    <property type="entry name" value="Metal-dependent hydrolases"/>
    <property type="match status" value="1"/>
</dbReference>
<dbReference type="HOGENOM" id="CLU_072983_1_1_0"/>
<dbReference type="InterPro" id="IPR052018">
    <property type="entry name" value="PHP_domain"/>
</dbReference>
<name>A0A081BTQ4_VECG1</name>
<feature type="domain" description="Polymerase/histidinol phosphatase N-terminal" evidence="1">
    <location>
        <begin position="3"/>
        <end position="71"/>
    </location>
</feature>
<dbReference type="GO" id="GO:0035312">
    <property type="term" value="F:5'-3' DNA exonuclease activity"/>
    <property type="evidence" value="ECO:0007669"/>
    <property type="project" value="TreeGrafter"/>
</dbReference>
<evidence type="ECO:0000313" key="3">
    <source>
        <dbReference type="Proteomes" id="UP000030661"/>
    </source>
</evidence>
<dbReference type="InterPro" id="IPR003141">
    <property type="entry name" value="Pol/His_phosphatase_N"/>
</dbReference>
<gene>
    <name evidence="2" type="ORF">U27_02667</name>
</gene>
<dbReference type="AlphaFoldDB" id="A0A081BTQ4"/>
<organism evidence="2">
    <name type="scientific">Vecturithrix granuli</name>
    <dbReference type="NCBI Taxonomy" id="1499967"/>
    <lineage>
        <taxon>Bacteria</taxon>
        <taxon>Candidatus Moduliflexota</taxon>
        <taxon>Candidatus Vecturitrichia</taxon>
        <taxon>Candidatus Vecturitrichales</taxon>
        <taxon>Candidatus Vecturitrichaceae</taxon>
        <taxon>Candidatus Vecturithrix</taxon>
    </lineage>
</organism>
<dbReference type="InterPro" id="IPR016195">
    <property type="entry name" value="Pol/histidinol_Pase-like"/>
</dbReference>
<dbReference type="Proteomes" id="UP000030661">
    <property type="component" value="Unassembled WGS sequence"/>
</dbReference>
<dbReference type="CDD" id="cd07432">
    <property type="entry name" value="PHP_HisPPase"/>
    <property type="match status" value="1"/>
</dbReference>
<dbReference type="Pfam" id="PF02811">
    <property type="entry name" value="PHP"/>
    <property type="match status" value="1"/>
</dbReference>
<dbReference type="InterPro" id="IPR004013">
    <property type="entry name" value="PHP_dom"/>
</dbReference>
<dbReference type="EMBL" id="DF820464">
    <property type="protein sequence ID" value="GAK55709.1"/>
    <property type="molecule type" value="Genomic_DNA"/>
</dbReference>
<proteinExistence type="predicted"/>
<reference evidence="2" key="1">
    <citation type="journal article" date="2015" name="PeerJ">
        <title>First genomic representation of candidate bacterial phylum KSB3 points to enhanced environmental sensing as a trigger of wastewater bulking.</title>
        <authorList>
            <person name="Sekiguchi Y."/>
            <person name="Ohashi A."/>
            <person name="Parks D.H."/>
            <person name="Yamauchi T."/>
            <person name="Tyson G.W."/>
            <person name="Hugenholtz P."/>
        </authorList>
    </citation>
    <scope>NUCLEOTIDE SEQUENCE [LARGE SCALE GENOMIC DNA]</scope>
</reference>
<dbReference type="SUPFAM" id="SSF89550">
    <property type="entry name" value="PHP domain-like"/>
    <property type="match status" value="1"/>
</dbReference>
<evidence type="ECO:0000259" key="1">
    <source>
        <dbReference type="SMART" id="SM00481"/>
    </source>
</evidence>
<dbReference type="PANTHER" id="PTHR42924">
    <property type="entry name" value="EXONUCLEASE"/>
    <property type="match status" value="1"/>
</dbReference>
<dbReference type="PANTHER" id="PTHR42924:SF3">
    <property type="entry name" value="POLYMERASE_HISTIDINOL PHOSPHATASE N-TERMINAL DOMAIN-CONTAINING PROTEIN"/>
    <property type="match status" value="1"/>
</dbReference>
<dbReference type="GO" id="GO:0004534">
    <property type="term" value="F:5'-3' RNA exonuclease activity"/>
    <property type="evidence" value="ECO:0007669"/>
    <property type="project" value="TreeGrafter"/>
</dbReference>
<sequence>MKIDLHVHTRDYSACGRSTAAEQIEAAIAAGLDAIVFADHDTLFPLTRIRKFNRQYAPFRIFSGIEMSVIGGEHLLVLGVHDDVLERRRWRYPELYAFIREQGGFLALNHPFRFNPAIEIEHDQFPPHAVEAFSNNIMITLQRRIVHLAETLGVPILSNSDAHHRSGLGRYYNLLSRIPADEHELIAILKSGDFRCVAPEWC</sequence>
<dbReference type="STRING" id="1499967.U27_02667"/>
<dbReference type="Pfam" id="PF13263">
    <property type="entry name" value="PHP_C"/>
    <property type="match status" value="1"/>
</dbReference>